<evidence type="ECO:0000256" key="1">
    <source>
        <dbReference type="SAM" id="MobiDB-lite"/>
    </source>
</evidence>
<feature type="region of interest" description="Disordered" evidence="1">
    <location>
        <begin position="77"/>
        <end position="96"/>
    </location>
</feature>
<dbReference type="AlphaFoldDB" id="A0A5P1EKB4"/>
<evidence type="ECO:0000313" key="2">
    <source>
        <dbReference type="EMBL" id="ONK66336.1"/>
    </source>
</evidence>
<evidence type="ECO:0000313" key="3">
    <source>
        <dbReference type="Proteomes" id="UP000243459"/>
    </source>
</evidence>
<reference evidence="3" key="1">
    <citation type="journal article" date="2017" name="Nat. Commun.">
        <title>The asparagus genome sheds light on the origin and evolution of a young Y chromosome.</title>
        <authorList>
            <person name="Harkess A."/>
            <person name="Zhou J."/>
            <person name="Xu C."/>
            <person name="Bowers J.E."/>
            <person name="Van der Hulst R."/>
            <person name="Ayyampalayam S."/>
            <person name="Mercati F."/>
            <person name="Riccardi P."/>
            <person name="McKain M.R."/>
            <person name="Kakrana A."/>
            <person name="Tang H."/>
            <person name="Ray J."/>
            <person name="Groenendijk J."/>
            <person name="Arikit S."/>
            <person name="Mathioni S.M."/>
            <person name="Nakano M."/>
            <person name="Shan H."/>
            <person name="Telgmann-Rauber A."/>
            <person name="Kanno A."/>
            <person name="Yue Z."/>
            <person name="Chen H."/>
            <person name="Li W."/>
            <person name="Chen Y."/>
            <person name="Xu X."/>
            <person name="Zhang Y."/>
            <person name="Luo S."/>
            <person name="Chen H."/>
            <person name="Gao J."/>
            <person name="Mao Z."/>
            <person name="Pires J.C."/>
            <person name="Luo M."/>
            <person name="Kudrna D."/>
            <person name="Wing R.A."/>
            <person name="Meyers B.C."/>
            <person name="Yi K."/>
            <person name="Kong H."/>
            <person name="Lavrijsen P."/>
            <person name="Sunseri F."/>
            <person name="Falavigna A."/>
            <person name="Ye Y."/>
            <person name="Leebens-Mack J.H."/>
            <person name="Chen G."/>
        </authorList>
    </citation>
    <scope>NUCLEOTIDE SEQUENCE [LARGE SCALE GENOMIC DNA]</scope>
    <source>
        <strain evidence="3">cv. DH0086</strain>
    </source>
</reference>
<dbReference type="EMBL" id="CM007386">
    <property type="protein sequence ID" value="ONK66336.1"/>
    <property type="molecule type" value="Genomic_DNA"/>
</dbReference>
<keyword evidence="3" id="KW-1185">Reference proteome</keyword>
<organism evidence="2 3">
    <name type="scientific">Asparagus officinalis</name>
    <name type="common">Garden asparagus</name>
    <dbReference type="NCBI Taxonomy" id="4686"/>
    <lineage>
        <taxon>Eukaryota</taxon>
        <taxon>Viridiplantae</taxon>
        <taxon>Streptophyta</taxon>
        <taxon>Embryophyta</taxon>
        <taxon>Tracheophyta</taxon>
        <taxon>Spermatophyta</taxon>
        <taxon>Magnoliopsida</taxon>
        <taxon>Liliopsida</taxon>
        <taxon>Asparagales</taxon>
        <taxon>Asparagaceae</taxon>
        <taxon>Asparagoideae</taxon>
        <taxon>Asparagus</taxon>
    </lineage>
</organism>
<gene>
    <name evidence="2" type="ORF">A4U43_C06F6680</name>
</gene>
<name>A0A5P1EKB4_ASPOF</name>
<feature type="region of interest" description="Disordered" evidence="1">
    <location>
        <begin position="138"/>
        <end position="158"/>
    </location>
</feature>
<accession>A0A5P1EKB4</accession>
<sequence length="158" mass="17970">MSTRQRKQGMELKGMKPISNKKLSHFLIIASTMLSLCILSLFKACYCPAPHVHISKENLKLQNDLKMVTEEEDMYSFFQDDEDDEEPGSKPLRPKPICYESSLRSDTCEAIGDIRVDSGSRTAFLNTSRPLKIKPYTRKSDSVLPWPPSQRMTCSPLP</sequence>
<proteinExistence type="predicted"/>
<dbReference type="Gramene" id="ONK66336">
    <property type="protein sequence ID" value="ONK66336"/>
    <property type="gene ID" value="A4U43_C06F6680"/>
</dbReference>
<protein>
    <submittedName>
        <fullName evidence="2">Uncharacterized protein</fullName>
    </submittedName>
</protein>
<feature type="compositionally biased region" description="Acidic residues" evidence="1">
    <location>
        <begin position="77"/>
        <end position="86"/>
    </location>
</feature>
<dbReference type="Proteomes" id="UP000243459">
    <property type="component" value="Chromosome 6"/>
</dbReference>